<dbReference type="GO" id="GO:0140096">
    <property type="term" value="F:catalytic activity, acting on a protein"/>
    <property type="evidence" value="ECO:0007669"/>
    <property type="project" value="UniProtKB-ARBA"/>
</dbReference>
<evidence type="ECO:0000256" key="5">
    <source>
        <dbReference type="ARBA" id="ARBA00038068"/>
    </source>
</evidence>
<dbReference type="GO" id="GO:0043565">
    <property type="term" value="F:sequence-specific DNA binding"/>
    <property type="evidence" value="ECO:0007669"/>
    <property type="project" value="TreeGrafter"/>
</dbReference>
<evidence type="ECO:0000313" key="14">
    <source>
        <dbReference type="RefSeq" id="XP_013383547.1"/>
    </source>
</evidence>
<accession>A0A1S3HBZ1</accession>
<dbReference type="InterPro" id="IPR003347">
    <property type="entry name" value="JmjC_dom"/>
</dbReference>
<evidence type="ECO:0000256" key="9">
    <source>
        <dbReference type="ARBA" id="ARBA00080747"/>
    </source>
</evidence>
<evidence type="ECO:0000256" key="10">
    <source>
        <dbReference type="ARBA" id="ARBA00082904"/>
    </source>
</evidence>
<keyword evidence="12" id="KW-1185">Reference proteome</keyword>
<evidence type="ECO:0000256" key="2">
    <source>
        <dbReference type="ARBA" id="ARBA00022723"/>
    </source>
</evidence>
<dbReference type="SUPFAM" id="SSF51197">
    <property type="entry name" value="Clavaminate synthase-like"/>
    <property type="match status" value="1"/>
</dbReference>
<evidence type="ECO:0000256" key="8">
    <source>
        <dbReference type="ARBA" id="ARBA00078704"/>
    </source>
</evidence>
<evidence type="ECO:0000256" key="7">
    <source>
        <dbReference type="ARBA" id="ARBA00067203"/>
    </source>
</evidence>
<organism evidence="12 14">
    <name type="scientific">Lingula anatina</name>
    <name type="common">Brachiopod</name>
    <name type="synonym">Lingula unguis</name>
    <dbReference type="NCBI Taxonomy" id="7574"/>
    <lineage>
        <taxon>Eukaryota</taxon>
        <taxon>Metazoa</taxon>
        <taxon>Spiralia</taxon>
        <taxon>Lophotrochozoa</taxon>
        <taxon>Brachiopoda</taxon>
        <taxon>Linguliformea</taxon>
        <taxon>Lingulata</taxon>
        <taxon>Lingulida</taxon>
        <taxon>Linguloidea</taxon>
        <taxon>Lingulidae</taxon>
        <taxon>Lingula</taxon>
    </lineage>
</organism>
<comment type="similarity">
    <text evidence="5">Belongs to the JMJD6 family.</text>
</comment>
<proteinExistence type="inferred from homology"/>
<protein>
    <recommendedName>
        <fullName evidence="7">2-oxoglutarate and iron-dependent oxygenase JMJD4</fullName>
    </recommendedName>
    <alternativeName>
        <fullName evidence="8">JmjC domain-containing protein 4</fullName>
    </alternativeName>
    <alternativeName>
        <fullName evidence="10">Jumonji domain-containing protein 4</fullName>
    </alternativeName>
    <alternativeName>
        <fullName evidence="9">Lysyl-hydroxylase JMJD4</fullName>
    </alternativeName>
</protein>
<keyword evidence="2" id="KW-0479">Metal-binding</keyword>
<dbReference type="GO" id="GO:0005737">
    <property type="term" value="C:cytoplasm"/>
    <property type="evidence" value="ECO:0007669"/>
    <property type="project" value="TreeGrafter"/>
</dbReference>
<dbReference type="Pfam" id="PF13621">
    <property type="entry name" value="Cupin_8"/>
    <property type="match status" value="1"/>
</dbReference>
<dbReference type="PANTHER" id="PTHR12480:SF6">
    <property type="entry name" value="2-OXOGLUTARATE AND IRON-DEPENDENT OXYGENASE JMJD4"/>
    <property type="match status" value="1"/>
</dbReference>
<dbReference type="GO" id="GO:0016706">
    <property type="term" value="F:2-oxoglutarate-dependent dioxygenase activity"/>
    <property type="evidence" value="ECO:0007669"/>
    <property type="project" value="TreeGrafter"/>
</dbReference>
<dbReference type="InterPro" id="IPR041667">
    <property type="entry name" value="Cupin_8"/>
</dbReference>
<keyword evidence="4" id="KW-0408">Iron</keyword>
<dbReference type="GO" id="GO:0045905">
    <property type="term" value="P:positive regulation of translational termination"/>
    <property type="evidence" value="ECO:0007669"/>
    <property type="project" value="TreeGrafter"/>
</dbReference>
<evidence type="ECO:0000313" key="12">
    <source>
        <dbReference type="Proteomes" id="UP000085678"/>
    </source>
</evidence>
<dbReference type="GeneID" id="106153925"/>
<dbReference type="GO" id="GO:0005634">
    <property type="term" value="C:nucleus"/>
    <property type="evidence" value="ECO:0007669"/>
    <property type="project" value="TreeGrafter"/>
</dbReference>
<sequence>MSLQVQGLCGAPSLSASTLEQFPHENILKERNTESKADQNQLVRSIDVLTEAISYDEFFKKYLIANKPCLLAPELAVNSWKARKEWVTEDGKPNFENLKLFFAKDKVSVPVADCKTEEYGSHCKQNMDLKDYLTYWEKYIDSGYPVDMQSLYLKDWHFTRDFQDYNAYITPEYFQSDWMNEYWDTRPDLKDDYRFVYMGAKGTWTPFHADVFRSYSWSANVCGRKKWLLYPPGEEECFTNRFGKLVFDVCSPELDDVTSFPKYRNLQRQYTIIQEAGQVIFVPSGWHHQVWNLEDTISINHNWLNACNVDICWGFIKQSLAEVKKEISDCKDMEGWEQQCQLILHASSGIDYPGFFNFMNTIARHRIEKCQQQNDIQKEISVQSSKVFHYYFDLQRVKEILQDMKQDADFKALGPEHLSYDLEELIAEITDTLSTKHTE</sequence>
<dbReference type="AlphaFoldDB" id="A0A1S3HBZ1"/>
<dbReference type="FunFam" id="2.60.120.650:FF:000030">
    <property type="entry name" value="JmjC domain-containing protein 4"/>
    <property type="match status" value="1"/>
</dbReference>
<comment type="cofactor">
    <cofactor evidence="1">
        <name>Fe(2+)</name>
        <dbReference type="ChEBI" id="CHEBI:29033"/>
    </cofactor>
</comment>
<evidence type="ECO:0000256" key="6">
    <source>
        <dbReference type="ARBA" id="ARBA00047762"/>
    </source>
</evidence>
<dbReference type="PANTHER" id="PTHR12480">
    <property type="entry name" value="ARGININE DEMETHYLASE AND LYSYL-HYDROXYLASE JMJD"/>
    <property type="match status" value="1"/>
</dbReference>
<evidence type="ECO:0000259" key="11">
    <source>
        <dbReference type="PROSITE" id="PS51184"/>
    </source>
</evidence>
<evidence type="ECO:0000256" key="3">
    <source>
        <dbReference type="ARBA" id="ARBA00023002"/>
    </source>
</evidence>
<gene>
    <name evidence="13 14" type="primary">LOC106153925</name>
</gene>
<dbReference type="STRING" id="7574.A0A1S3HBZ1"/>
<name>A0A1S3HBZ1_LINAN</name>
<keyword evidence="3" id="KW-0560">Oxidoreductase</keyword>
<dbReference type="OrthoDB" id="203487at2759"/>
<dbReference type="InterPro" id="IPR050910">
    <property type="entry name" value="JMJD6_ArgDemeth/LysHydrox"/>
</dbReference>
<dbReference type="GO" id="GO:0046872">
    <property type="term" value="F:metal ion binding"/>
    <property type="evidence" value="ECO:0007669"/>
    <property type="project" value="UniProtKB-KW"/>
</dbReference>
<dbReference type="KEGG" id="lak:106153925"/>
<dbReference type="RefSeq" id="XP_013383547.1">
    <property type="nucleotide sequence ID" value="XM_013528093.1"/>
</dbReference>
<dbReference type="Proteomes" id="UP000085678">
    <property type="component" value="Unplaced"/>
</dbReference>
<dbReference type="Gene3D" id="2.60.120.650">
    <property type="entry name" value="Cupin"/>
    <property type="match status" value="1"/>
</dbReference>
<feature type="domain" description="JmjC" evidence="11">
    <location>
        <begin position="159"/>
        <end position="320"/>
    </location>
</feature>
<evidence type="ECO:0000256" key="1">
    <source>
        <dbReference type="ARBA" id="ARBA00001954"/>
    </source>
</evidence>
<reference evidence="13 14" key="1">
    <citation type="submission" date="2025-04" db="UniProtKB">
        <authorList>
            <consortium name="RefSeq"/>
        </authorList>
    </citation>
    <scope>IDENTIFICATION</scope>
    <source>
        <tissue evidence="13 14">Gonads</tissue>
    </source>
</reference>
<dbReference type="SMART" id="SM00558">
    <property type="entry name" value="JmjC"/>
    <property type="match status" value="1"/>
</dbReference>
<evidence type="ECO:0000256" key="4">
    <source>
        <dbReference type="ARBA" id="ARBA00023004"/>
    </source>
</evidence>
<dbReference type="PROSITE" id="PS51184">
    <property type="entry name" value="JMJC"/>
    <property type="match status" value="1"/>
</dbReference>
<comment type="catalytic activity">
    <reaction evidence="6">
        <text>L-lysyl-[protein] + 2-oxoglutarate + O2 = 4-hydroxy-L-lysyl-[protein] + succinate + CO2</text>
        <dbReference type="Rhea" id="RHEA:57156"/>
        <dbReference type="Rhea" id="RHEA-COMP:9752"/>
        <dbReference type="Rhea" id="RHEA-COMP:15084"/>
        <dbReference type="ChEBI" id="CHEBI:15379"/>
        <dbReference type="ChEBI" id="CHEBI:16526"/>
        <dbReference type="ChEBI" id="CHEBI:16810"/>
        <dbReference type="ChEBI" id="CHEBI:29969"/>
        <dbReference type="ChEBI" id="CHEBI:30031"/>
        <dbReference type="ChEBI" id="CHEBI:141495"/>
    </reaction>
</comment>
<evidence type="ECO:0000313" key="13">
    <source>
        <dbReference type="RefSeq" id="XP_013383531.1"/>
    </source>
</evidence>
<dbReference type="RefSeq" id="XP_013383531.1">
    <property type="nucleotide sequence ID" value="XM_013528077.2"/>
</dbReference>